<dbReference type="PANTHER" id="PTHR31018:SF3">
    <property type="entry name" value="RECEPTOR PROTEIN-TYROSINE KINASE"/>
    <property type="match status" value="1"/>
</dbReference>
<protein>
    <recommendedName>
        <fullName evidence="8">Receptor L-domain domain-containing protein</fullName>
    </recommendedName>
</protein>
<evidence type="ECO:0000313" key="6">
    <source>
        <dbReference type="EMBL" id="GBG32709.1"/>
    </source>
</evidence>
<evidence type="ECO:0000256" key="1">
    <source>
        <dbReference type="ARBA" id="ARBA00004191"/>
    </source>
</evidence>
<dbReference type="AlphaFoldDB" id="A0A2R5GQX1"/>
<dbReference type="Gene3D" id="3.80.20.20">
    <property type="entry name" value="Receptor L-domain"/>
    <property type="match status" value="3"/>
</dbReference>
<evidence type="ECO:0000313" key="7">
    <source>
        <dbReference type="Proteomes" id="UP000241890"/>
    </source>
</evidence>
<evidence type="ECO:0000256" key="5">
    <source>
        <dbReference type="ARBA" id="ARBA00023180"/>
    </source>
</evidence>
<sequence length="622" mass="66226">MVRPSLKEDVVAKTGRSHMVAALRIWAAVALGLVAPATARSPYEALAFIGDGTSVDWRHEPVHAWSMERPASLWNETDYAAMCLAAIACSGDLDLTHDEGARVCSSLTAGTIRITGPLRHPPVCLTEILGGGIEIIDNDWVTSLNGFGRLTSVSGSIILDGNPHLVSLGGLDNLTSVGGDFILRNSGDALTLTRLDDLVVQERYLQNEFNSYVKDSALHFPRRKGQRTGTSVAVDALGTTVFSEDATAGLRSLHGLGNLTTIGGDLVIVSNTELLNLRGAENLAHVGGSLLLRQNLLLEYVEGLDALLDVAGDVLVEANPRLADLSGLLLLGSVGGNWTISQNEGMTEVGALSSLTRVDGGIFVYRNERLAHFSQSQPLGLTDVGGYFVVEDNRRLASLQGLNNLASVGGALIIGRNPQLTSLSNGLETLASVGGDLYIQGEMTTYVGLDGLERVEGSMVVHSMPSLTSLEGLSALQHVGKDVLMYANPVLESVSELGALRNVGARIRIYENQMLASVQGMLEALAHVGAYVRISFTNGTVDCPEGTGLAVGELPLIYDTTAEDPSVTEAAQMTSTYGNWCVFNCNYPSIVWPSGRPRMWQTQSGKMWDATQGPYCVEEATS</sequence>
<dbReference type="InterPro" id="IPR051648">
    <property type="entry name" value="CWI-Assembly_Regulator"/>
</dbReference>
<dbReference type="PANTHER" id="PTHR31018">
    <property type="entry name" value="SPORULATION-SPECIFIC PROTEIN-RELATED"/>
    <property type="match status" value="1"/>
</dbReference>
<dbReference type="OrthoDB" id="536881at2759"/>
<keyword evidence="5" id="KW-0325">Glycoprotein</keyword>
<name>A0A2R5GQX1_9STRA</name>
<comment type="subcellular location">
    <subcellularLocation>
        <location evidence="1">Secreted</location>
        <location evidence="1">Cell wall</location>
    </subcellularLocation>
</comment>
<gene>
    <name evidence="6" type="ORF">FCC1311_089342</name>
</gene>
<dbReference type="EMBL" id="BEYU01000128">
    <property type="protein sequence ID" value="GBG32709.1"/>
    <property type="molecule type" value="Genomic_DNA"/>
</dbReference>
<dbReference type="InParanoid" id="A0A2R5GQX1"/>
<reference evidence="6 7" key="1">
    <citation type="submission" date="2017-12" db="EMBL/GenBank/DDBJ databases">
        <title>Sequencing, de novo assembly and annotation of complete genome of a new Thraustochytrid species, strain FCC1311.</title>
        <authorList>
            <person name="Sedici K."/>
            <person name="Godart F."/>
            <person name="Aiese Cigliano R."/>
            <person name="Sanseverino W."/>
            <person name="Barakat M."/>
            <person name="Ortet P."/>
            <person name="Marechal E."/>
            <person name="Cagnac O."/>
            <person name="Amato A."/>
        </authorList>
    </citation>
    <scope>NUCLEOTIDE SEQUENCE [LARGE SCALE GENOMIC DNA]</scope>
</reference>
<evidence type="ECO:0000256" key="4">
    <source>
        <dbReference type="ARBA" id="ARBA00022729"/>
    </source>
</evidence>
<keyword evidence="2" id="KW-0134">Cell wall</keyword>
<organism evidence="6 7">
    <name type="scientific">Hondaea fermentalgiana</name>
    <dbReference type="NCBI Taxonomy" id="2315210"/>
    <lineage>
        <taxon>Eukaryota</taxon>
        <taxon>Sar</taxon>
        <taxon>Stramenopiles</taxon>
        <taxon>Bigyra</taxon>
        <taxon>Labyrinthulomycetes</taxon>
        <taxon>Thraustochytrida</taxon>
        <taxon>Thraustochytriidae</taxon>
        <taxon>Hondaea</taxon>
    </lineage>
</organism>
<keyword evidence="4" id="KW-0732">Signal</keyword>
<dbReference type="Proteomes" id="UP000241890">
    <property type="component" value="Unassembled WGS sequence"/>
</dbReference>
<proteinExistence type="predicted"/>
<keyword evidence="7" id="KW-1185">Reference proteome</keyword>
<comment type="caution">
    <text evidence="6">The sequence shown here is derived from an EMBL/GenBank/DDBJ whole genome shotgun (WGS) entry which is preliminary data.</text>
</comment>
<evidence type="ECO:0000256" key="2">
    <source>
        <dbReference type="ARBA" id="ARBA00022512"/>
    </source>
</evidence>
<keyword evidence="3" id="KW-0964">Secreted</keyword>
<evidence type="ECO:0008006" key="8">
    <source>
        <dbReference type="Google" id="ProtNLM"/>
    </source>
</evidence>
<accession>A0A2R5GQX1</accession>
<dbReference type="SUPFAM" id="SSF52058">
    <property type="entry name" value="L domain-like"/>
    <property type="match status" value="4"/>
</dbReference>
<evidence type="ECO:0000256" key="3">
    <source>
        <dbReference type="ARBA" id="ARBA00022525"/>
    </source>
</evidence>
<dbReference type="InterPro" id="IPR036941">
    <property type="entry name" value="Rcpt_L-dom_sf"/>
</dbReference>